<keyword evidence="2" id="KW-1185">Reference proteome</keyword>
<protein>
    <submittedName>
        <fullName evidence="1">Uncharacterized protein</fullName>
    </submittedName>
</protein>
<dbReference type="KEGG" id="llu:AKJ09_01938"/>
<organism evidence="1 2">
    <name type="scientific">Labilithrix luteola</name>
    <dbReference type="NCBI Taxonomy" id="1391654"/>
    <lineage>
        <taxon>Bacteria</taxon>
        <taxon>Pseudomonadati</taxon>
        <taxon>Myxococcota</taxon>
        <taxon>Polyangia</taxon>
        <taxon>Polyangiales</taxon>
        <taxon>Labilitrichaceae</taxon>
        <taxon>Labilithrix</taxon>
    </lineage>
</organism>
<reference evidence="1 2" key="1">
    <citation type="submission" date="2015-08" db="EMBL/GenBank/DDBJ databases">
        <authorList>
            <person name="Babu N.S."/>
            <person name="Beckwith C.J."/>
            <person name="Beseler K.G."/>
            <person name="Brison A."/>
            <person name="Carone J.V."/>
            <person name="Caskin T.P."/>
            <person name="Diamond M."/>
            <person name="Durham M.E."/>
            <person name="Foxe J.M."/>
            <person name="Go M."/>
            <person name="Henderson B.A."/>
            <person name="Jones I.B."/>
            <person name="McGettigan J.A."/>
            <person name="Micheletti S.J."/>
            <person name="Nasrallah M.E."/>
            <person name="Ortiz D."/>
            <person name="Piller C.R."/>
            <person name="Privatt S.R."/>
            <person name="Schneider S.L."/>
            <person name="Sharp S."/>
            <person name="Smith T.C."/>
            <person name="Stanton J.D."/>
            <person name="Ullery H.E."/>
            <person name="Wilson R.J."/>
            <person name="Serrano M.G."/>
            <person name="Buck G."/>
            <person name="Lee V."/>
            <person name="Wang Y."/>
            <person name="Carvalho R."/>
            <person name="Voegtly L."/>
            <person name="Shi R."/>
            <person name="Duckworth R."/>
            <person name="Johnson A."/>
            <person name="Loviza R."/>
            <person name="Walstead R."/>
            <person name="Shah Z."/>
            <person name="Kiflezghi M."/>
            <person name="Wade K."/>
            <person name="Ball S.L."/>
            <person name="Bradley K.W."/>
            <person name="Asai D.J."/>
            <person name="Bowman C.A."/>
            <person name="Russell D.A."/>
            <person name="Pope W.H."/>
            <person name="Jacobs-Sera D."/>
            <person name="Hendrix R.W."/>
            <person name="Hatfull G.F."/>
        </authorList>
    </citation>
    <scope>NUCLEOTIDE SEQUENCE [LARGE SCALE GENOMIC DNA]</scope>
    <source>
        <strain evidence="1 2">DSM 27648</strain>
    </source>
</reference>
<gene>
    <name evidence="1" type="ORF">AKJ09_01938</name>
</gene>
<evidence type="ECO:0000313" key="1">
    <source>
        <dbReference type="EMBL" id="AKU95274.1"/>
    </source>
</evidence>
<dbReference type="STRING" id="1391654.AKJ09_01938"/>
<accession>A0A0K1PQ92</accession>
<name>A0A0K1PQ92_9BACT</name>
<proteinExistence type="predicted"/>
<dbReference type="EMBL" id="CP012333">
    <property type="protein sequence ID" value="AKU95274.1"/>
    <property type="molecule type" value="Genomic_DNA"/>
</dbReference>
<evidence type="ECO:0000313" key="2">
    <source>
        <dbReference type="Proteomes" id="UP000064967"/>
    </source>
</evidence>
<dbReference type="AlphaFoldDB" id="A0A0K1PQ92"/>
<dbReference type="Proteomes" id="UP000064967">
    <property type="component" value="Chromosome"/>
</dbReference>
<sequence>MLCTAGISFRHFATSACRRRGCAKSELCPSVIRGENWIVVGPFSHFYGAGGRVR</sequence>